<evidence type="ECO:0000313" key="2">
    <source>
        <dbReference type="EMBL" id="WZN58864.1"/>
    </source>
</evidence>
<dbReference type="AlphaFoldDB" id="A0AAX4NZ69"/>
<protein>
    <recommendedName>
        <fullName evidence="4">F-box domain-containing protein</fullName>
    </recommendedName>
</protein>
<organism evidence="2 3">
    <name type="scientific">Chloropicon roscoffensis</name>
    <dbReference type="NCBI Taxonomy" id="1461544"/>
    <lineage>
        <taxon>Eukaryota</taxon>
        <taxon>Viridiplantae</taxon>
        <taxon>Chlorophyta</taxon>
        <taxon>Chloropicophyceae</taxon>
        <taxon>Chloropicales</taxon>
        <taxon>Chloropicaceae</taxon>
        <taxon>Chloropicon</taxon>
    </lineage>
</organism>
<feature type="compositionally biased region" description="Basic and acidic residues" evidence="1">
    <location>
        <begin position="9"/>
        <end position="23"/>
    </location>
</feature>
<feature type="region of interest" description="Disordered" evidence="1">
    <location>
        <begin position="351"/>
        <end position="373"/>
    </location>
</feature>
<dbReference type="SUPFAM" id="SSF140860">
    <property type="entry name" value="Pseudo ankyrin repeat-like"/>
    <property type="match status" value="1"/>
</dbReference>
<dbReference type="Proteomes" id="UP001472866">
    <property type="component" value="Chromosome 01"/>
</dbReference>
<keyword evidence="3" id="KW-1185">Reference proteome</keyword>
<dbReference type="InterPro" id="IPR052050">
    <property type="entry name" value="SecEffector_AnkRepeat"/>
</dbReference>
<sequence length="373" mass="43174">MVAGTGEPSSKRAKVDKAKEEEDPLVRRREELALSFANTWAKGKELGARLVREAEEERWSTGWTSEGIRLVREARERAILESDRAFREAISSFGQELRSVCADLEAKNEKLLRRLPPELWQKIFDNNLHQNDELATAMTCRFFRDTMKSLGKKIETNLTMDRFTELQKSGKMASHSLGWFRWVCDTMEILPGYLWGDDRKKGAVYDGHMLNYAVFQGSVEILKWMEEKYKWEPWPDDRTEWYVGNEQTGFWAGWSGSFKVFEYLKEMGYMLTSDACTGAVMGGHLELLKFLRGMGTPCLWPWCCTWAAKGGHLEVLKWLSTQSYHWSRSDCRDAALEYGHQHVIEWIDQPEDDSEVEYRESSDSGSDDGYSDE</sequence>
<proteinExistence type="predicted"/>
<reference evidence="2 3" key="1">
    <citation type="submission" date="2024-03" db="EMBL/GenBank/DDBJ databases">
        <title>Complete genome sequence of the green alga Chloropicon roscoffensis RCC1871.</title>
        <authorList>
            <person name="Lemieux C."/>
            <person name="Pombert J.-F."/>
            <person name="Otis C."/>
            <person name="Turmel M."/>
        </authorList>
    </citation>
    <scope>NUCLEOTIDE SEQUENCE [LARGE SCALE GENOMIC DNA]</scope>
    <source>
        <strain evidence="2 3">RCC1871</strain>
    </source>
</reference>
<gene>
    <name evidence="2" type="ORF">HKI87_01g03880</name>
</gene>
<accession>A0AAX4NZ69</accession>
<name>A0AAX4NZ69_9CHLO</name>
<evidence type="ECO:0000256" key="1">
    <source>
        <dbReference type="SAM" id="MobiDB-lite"/>
    </source>
</evidence>
<evidence type="ECO:0008006" key="4">
    <source>
        <dbReference type="Google" id="ProtNLM"/>
    </source>
</evidence>
<dbReference type="EMBL" id="CP151501">
    <property type="protein sequence ID" value="WZN58864.1"/>
    <property type="molecule type" value="Genomic_DNA"/>
</dbReference>
<feature type="region of interest" description="Disordered" evidence="1">
    <location>
        <begin position="1"/>
        <end position="23"/>
    </location>
</feature>
<dbReference type="PANTHER" id="PTHR46586">
    <property type="entry name" value="ANKYRIN REPEAT-CONTAINING PROTEIN"/>
    <property type="match status" value="1"/>
</dbReference>
<evidence type="ECO:0000313" key="3">
    <source>
        <dbReference type="Proteomes" id="UP001472866"/>
    </source>
</evidence>
<dbReference type="PANTHER" id="PTHR46586:SF3">
    <property type="entry name" value="ANKYRIN REPEAT-CONTAINING PROTEIN"/>
    <property type="match status" value="1"/>
</dbReference>